<evidence type="ECO:0000313" key="2">
    <source>
        <dbReference type="EMBL" id="KAJ5086545.1"/>
    </source>
</evidence>
<evidence type="ECO:0000313" key="3">
    <source>
        <dbReference type="Proteomes" id="UP001141434"/>
    </source>
</evidence>
<protein>
    <recommendedName>
        <fullName evidence="1">DUF7770 domain-containing protein</fullName>
    </recommendedName>
</protein>
<dbReference type="AlphaFoldDB" id="A0A9W9ERI1"/>
<reference evidence="2" key="1">
    <citation type="submission" date="2022-11" db="EMBL/GenBank/DDBJ databases">
        <authorList>
            <person name="Petersen C."/>
        </authorList>
    </citation>
    <scope>NUCLEOTIDE SEQUENCE</scope>
    <source>
        <strain evidence="2">IBT 34128</strain>
    </source>
</reference>
<proteinExistence type="predicted"/>
<feature type="domain" description="DUF7770" evidence="1">
    <location>
        <begin position="59"/>
        <end position="202"/>
    </location>
</feature>
<dbReference type="GeneID" id="81397546"/>
<dbReference type="Pfam" id="PF24968">
    <property type="entry name" value="DUF7770"/>
    <property type="match status" value="1"/>
</dbReference>
<dbReference type="OrthoDB" id="3527137at2759"/>
<dbReference type="Proteomes" id="UP001141434">
    <property type="component" value="Unassembled WGS sequence"/>
</dbReference>
<dbReference type="RefSeq" id="XP_056508670.1">
    <property type="nucleotide sequence ID" value="XM_056658377.1"/>
</dbReference>
<keyword evidence="3" id="KW-1185">Reference proteome</keyword>
<accession>A0A9W9ERI1</accession>
<organism evidence="2 3">
    <name type="scientific">Penicillium alfredii</name>
    <dbReference type="NCBI Taxonomy" id="1506179"/>
    <lineage>
        <taxon>Eukaryota</taxon>
        <taxon>Fungi</taxon>
        <taxon>Dikarya</taxon>
        <taxon>Ascomycota</taxon>
        <taxon>Pezizomycotina</taxon>
        <taxon>Eurotiomycetes</taxon>
        <taxon>Eurotiomycetidae</taxon>
        <taxon>Eurotiales</taxon>
        <taxon>Aspergillaceae</taxon>
        <taxon>Penicillium</taxon>
    </lineage>
</organism>
<comment type="caution">
    <text evidence="2">The sequence shown here is derived from an EMBL/GenBank/DDBJ whole genome shotgun (WGS) entry which is preliminary data.</text>
</comment>
<name>A0A9W9ERI1_9EURO</name>
<dbReference type="InterPro" id="IPR056672">
    <property type="entry name" value="DUF7770"/>
</dbReference>
<sequence length="203" mass="22584">MHVMHVLMHAIVFTHGEHTPFDYKSNLTMVTFDPIHFIPASHQAQILDLPVTRILAVAHQNLGDTNHWCFYLSTSAIISVQLDCQPSHSIPGTVLEGGSKANLIMSKLDHVLPPDAETYFVLDVFSGVSVAHIYDTICEHGRHKYEFDSNGVGCRNWVMDQLELFSRTQLITSAAQVAEAKAGILKLWPDGTPNPLDKGAYYD</sequence>
<reference evidence="2" key="2">
    <citation type="journal article" date="2023" name="IMA Fungus">
        <title>Comparative genomic study of the Penicillium genus elucidates a diverse pangenome and 15 lateral gene transfer events.</title>
        <authorList>
            <person name="Petersen C."/>
            <person name="Sorensen T."/>
            <person name="Nielsen M.R."/>
            <person name="Sondergaard T.E."/>
            <person name="Sorensen J.L."/>
            <person name="Fitzpatrick D.A."/>
            <person name="Frisvad J.C."/>
            <person name="Nielsen K.L."/>
        </authorList>
    </citation>
    <scope>NUCLEOTIDE SEQUENCE</scope>
    <source>
        <strain evidence="2">IBT 34128</strain>
    </source>
</reference>
<evidence type="ECO:0000259" key="1">
    <source>
        <dbReference type="Pfam" id="PF24968"/>
    </source>
</evidence>
<gene>
    <name evidence="2" type="ORF">NUU61_007852</name>
</gene>
<dbReference type="EMBL" id="JAPMSZ010000010">
    <property type="protein sequence ID" value="KAJ5086545.1"/>
    <property type="molecule type" value="Genomic_DNA"/>
</dbReference>